<dbReference type="PANTHER" id="PTHR23312:SF8">
    <property type="entry name" value="ARMADILLO REPEAT-CONTAINING PROTEIN 5"/>
    <property type="match status" value="1"/>
</dbReference>
<keyword evidence="2" id="KW-1133">Transmembrane helix</keyword>
<feature type="compositionally biased region" description="Polar residues" evidence="1">
    <location>
        <begin position="8"/>
        <end position="17"/>
    </location>
</feature>
<evidence type="ECO:0000313" key="5">
    <source>
        <dbReference type="Proteomes" id="UP000694556"/>
    </source>
</evidence>
<keyword evidence="2" id="KW-0812">Transmembrane</keyword>
<keyword evidence="5" id="KW-1185">Reference proteome</keyword>
<reference evidence="4" key="2">
    <citation type="submission" date="2025-09" db="UniProtKB">
        <authorList>
            <consortium name="Ensembl"/>
        </authorList>
    </citation>
    <scope>IDENTIFICATION</scope>
</reference>
<dbReference type="GO" id="GO:0009653">
    <property type="term" value="P:anatomical structure morphogenesis"/>
    <property type="evidence" value="ECO:0007669"/>
    <property type="project" value="TreeGrafter"/>
</dbReference>
<sequence length="755" mass="79720">MPPKMSPKTFSRGSSTKWPPKCPQTWPQKCPQWVPQGVPQQNGLHNVPKHVLMSPKMSPKMFSRGSSPKRPPQPPRDVPKRVPLTPKEISNGFLNKMASIMSQKSPHASQNVPKNVLKGFLNKMASKMSSRCPKNVPKDVLKRFLTKTASTTSSRCPQMPPLHPKRDLQWVPQQNGLQNVLKMPQKCPQDAPKTSPKTFSRGSSPKRPPKPPGDASKRRPQDVPNPVPGLHRLLDLLFLPFLPPTGAGPLLVSLVASCSTPECLHSAARALRILASTPASRLALGHAGAVRALSTRLASMEPGHPASTSVARALRGLTEPPASAEAAGDLAPAFSALASLASHPKRDARHPALGAIANACARAHLRPPLGAAGAVEAVTAEVAASLEANGGGGHGGGLHLHAASAAAARALCLLCREAVNRARVREAGGLAVLLRLLAEASPWRPRVLLALAAFSYDQEALEAMEKLGLVPLLVEVLRGRAEAAEDEGEDAEAASCDVPRDDGPRASAADGAAAGSLRGLKSWLLSESLSPPPSPPRPPPQFPPRRPLLPPLGALALPRGVSDGDPWLPEAPALLLLSRLASGPEPSLSLASGLVFSGLLRYLTGVPAPAPRAVRLLQRLAAHPHFLGALVRHYVPSLLRTWLVLGLEPDEAAARGGGQKKKKKKEEEEDGGRRARLKELGEFLGDDGGRRARLKELGEFLGGFGVVLGFLGGLGVFGGVLRGFGVFLGLEDEEEEVEAEGGGVFWGGLGFFGGV</sequence>
<dbReference type="Proteomes" id="UP000694556">
    <property type="component" value="Unassembled WGS sequence"/>
</dbReference>
<reference evidence="4" key="1">
    <citation type="submission" date="2025-08" db="UniProtKB">
        <authorList>
            <consortium name="Ensembl"/>
        </authorList>
    </citation>
    <scope>IDENTIFICATION</scope>
</reference>
<proteinExistence type="predicted"/>
<feature type="region of interest" description="Disordered" evidence="1">
    <location>
        <begin position="653"/>
        <end position="673"/>
    </location>
</feature>
<protein>
    <recommendedName>
        <fullName evidence="3">ARMC5-like ARM-repeats domain-containing protein</fullName>
    </recommendedName>
</protein>
<feature type="region of interest" description="Disordered" evidence="1">
    <location>
        <begin position="185"/>
        <end position="227"/>
    </location>
</feature>
<feature type="transmembrane region" description="Helical" evidence="2">
    <location>
        <begin position="700"/>
        <end position="721"/>
    </location>
</feature>
<dbReference type="Pfam" id="PF24768">
    <property type="entry name" value="ARM_ARMC5"/>
    <property type="match status" value="1"/>
</dbReference>
<dbReference type="AlphaFoldDB" id="A0A8C3GGU5"/>
<feature type="region of interest" description="Disordered" evidence="1">
    <location>
        <begin position="483"/>
        <end position="511"/>
    </location>
</feature>
<dbReference type="Gene3D" id="1.25.10.10">
    <property type="entry name" value="Leucine-rich Repeat Variant"/>
    <property type="match status" value="1"/>
</dbReference>
<evidence type="ECO:0000313" key="4">
    <source>
        <dbReference type="Ensembl" id="ENSCMMP00000008399.1"/>
    </source>
</evidence>
<evidence type="ECO:0000256" key="2">
    <source>
        <dbReference type="SAM" id="Phobius"/>
    </source>
</evidence>
<dbReference type="PANTHER" id="PTHR23312">
    <property type="entry name" value="ARMC5 ARMADILLO REPEAT-CONTAINING -RELATED"/>
    <property type="match status" value="1"/>
</dbReference>
<accession>A0A8C3GGU5</accession>
<keyword evidence="2" id="KW-0472">Membrane</keyword>
<dbReference type="GO" id="GO:0005829">
    <property type="term" value="C:cytosol"/>
    <property type="evidence" value="ECO:0007669"/>
    <property type="project" value="TreeGrafter"/>
</dbReference>
<evidence type="ECO:0000259" key="3">
    <source>
        <dbReference type="Pfam" id="PF24768"/>
    </source>
</evidence>
<dbReference type="InterPro" id="IPR016024">
    <property type="entry name" value="ARM-type_fold"/>
</dbReference>
<dbReference type="InterPro" id="IPR011989">
    <property type="entry name" value="ARM-like"/>
</dbReference>
<feature type="region of interest" description="Disordered" evidence="1">
    <location>
        <begin position="148"/>
        <end position="167"/>
    </location>
</feature>
<feature type="domain" description="ARMC5-like ARM-repeats" evidence="3">
    <location>
        <begin position="246"/>
        <end position="473"/>
    </location>
</feature>
<dbReference type="Ensembl" id="ENSCMMT00000009251.1">
    <property type="protein sequence ID" value="ENSCMMP00000008399.1"/>
    <property type="gene ID" value="ENSCMMG00000005320.1"/>
</dbReference>
<feature type="region of interest" description="Disordered" evidence="1">
    <location>
        <begin position="1"/>
        <end position="86"/>
    </location>
</feature>
<organism evidence="4 5">
    <name type="scientific">Cairina moschata</name>
    <name type="common">Muscovy duck</name>
    <dbReference type="NCBI Taxonomy" id="8855"/>
    <lineage>
        <taxon>Eukaryota</taxon>
        <taxon>Metazoa</taxon>
        <taxon>Chordata</taxon>
        <taxon>Craniata</taxon>
        <taxon>Vertebrata</taxon>
        <taxon>Euteleostomi</taxon>
        <taxon>Archelosauria</taxon>
        <taxon>Archosauria</taxon>
        <taxon>Dinosauria</taxon>
        <taxon>Saurischia</taxon>
        <taxon>Theropoda</taxon>
        <taxon>Coelurosauria</taxon>
        <taxon>Aves</taxon>
        <taxon>Neognathae</taxon>
        <taxon>Galloanserae</taxon>
        <taxon>Anseriformes</taxon>
        <taxon>Anatidae</taxon>
        <taxon>Anatinae</taxon>
        <taxon>Cairina</taxon>
    </lineage>
</organism>
<dbReference type="SUPFAM" id="SSF48371">
    <property type="entry name" value="ARM repeat"/>
    <property type="match status" value="1"/>
</dbReference>
<feature type="region of interest" description="Disordered" evidence="1">
    <location>
        <begin position="527"/>
        <end position="549"/>
    </location>
</feature>
<name>A0A8C3GGU5_CAIMO</name>
<feature type="compositionally biased region" description="Pro residues" evidence="1">
    <location>
        <begin position="530"/>
        <end position="549"/>
    </location>
</feature>
<dbReference type="InterPro" id="IPR055445">
    <property type="entry name" value="ARM_ARMC5"/>
</dbReference>
<evidence type="ECO:0000256" key="1">
    <source>
        <dbReference type="SAM" id="MobiDB-lite"/>
    </source>
</evidence>